<feature type="compositionally biased region" description="Basic residues" evidence="1">
    <location>
        <begin position="646"/>
        <end position="655"/>
    </location>
</feature>
<feature type="compositionally biased region" description="Polar residues" evidence="1">
    <location>
        <begin position="464"/>
        <end position="478"/>
    </location>
</feature>
<feature type="compositionally biased region" description="Basic residues" evidence="1">
    <location>
        <begin position="1"/>
        <end position="10"/>
    </location>
</feature>
<feature type="compositionally biased region" description="Polar residues" evidence="1">
    <location>
        <begin position="517"/>
        <end position="534"/>
    </location>
</feature>
<feature type="compositionally biased region" description="Basic and acidic residues" evidence="1">
    <location>
        <begin position="827"/>
        <end position="837"/>
    </location>
</feature>
<evidence type="ECO:0000256" key="1">
    <source>
        <dbReference type="SAM" id="MobiDB-lite"/>
    </source>
</evidence>
<feature type="region of interest" description="Disordered" evidence="1">
    <location>
        <begin position="1"/>
        <end position="223"/>
    </location>
</feature>
<evidence type="ECO:0000313" key="3">
    <source>
        <dbReference type="Proteomes" id="UP000799444"/>
    </source>
</evidence>
<organism evidence="2 3">
    <name type="scientific">Polyplosphaeria fusca</name>
    <dbReference type="NCBI Taxonomy" id="682080"/>
    <lineage>
        <taxon>Eukaryota</taxon>
        <taxon>Fungi</taxon>
        <taxon>Dikarya</taxon>
        <taxon>Ascomycota</taxon>
        <taxon>Pezizomycotina</taxon>
        <taxon>Dothideomycetes</taxon>
        <taxon>Pleosporomycetidae</taxon>
        <taxon>Pleosporales</taxon>
        <taxon>Tetraplosphaeriaceae</taxon>
        <taxon>Polyplosphaeria</taxon>
    </lineage>
</organism>
<feature type="compositionally biased region" description="Basic and acidic residues" evidence="1">
    <location>
        <begin position="264"/>
        <end position="274"/>
    </location>
</feature>
<feature type="compositionally biased region" description="Basic and acidic residues" evidence="1">
    <location>
        <begin position="693"/>
        <end position="704"/>
    </location>
</feature>
<keyword evidence="3" id="KW-1185">Reference proteome</keyword>
<feature type="compositionally biased region" description="Basic and acidic residues" evidence="1">
    <location>
        <begin position="317"/>
        <end position="337"/>
    </location>
</feature>
<protein>
    <submittedName>
        <fullName evidence="2">Uncharacterized protein</fullName>
    </submittedName>
</protein>
<feature type="region of interest" description="Disordered" evidence="1">
    <location>
        <begin position="250"/>
        <end position="382"/>
    </location>
</feature>
<dbReference type="EMBL" id="ML996128">
    <property type="protein sequence ID" value="KAF2736172.1"/>
    <property type="molecule type" value="Genomic_DNA"/>
</dbReference>
<dbReference type="OrthoDB" id="4152802at2759"/>
<feature type="compositionally biased region" description="Basic and acidic residues" evidence="1">
    <location>
        <begin position="281"/>
        <end position="292"/>
    </location>
</feature>
<accession>A0A9P4QYX6</accession>
<reference evidence="2" key="1">
    <citation type="journal article" date="2020" name="Stud. Mycol.">
        <title>101 Dothideomycetes genomes: a test case for predicting lifestyles and emergence of pathogens.</title>
        <authorList>
            <person name="Haridas S."/>
            <person name="Albert R."/>
            <person name="Binder M."/>
            <person name="Bloem J."/>
            <person name="Labutti K."/>
            <person name="Salamov A."/>
            <person name="Andreopoulos B."/>
            <person name="Baker S."/>
            <person name="Barry K."/>
            <person name="Bills G."/>
            <person name="Bluhm B."/>
            <person name="Cannon C."/>
            <person name="Castanera R."/>
            <person name="Culley D."/>
            <person name="Daum C."/>
            <person name="Ezra D."/>
            <person name="Gonzalez J."/>
            <person name="Henrissat B."/>
            <person name="Kuo A."/>
            <person name="Liang C."/>
            <person name="Lipzen A."/>
            <person name="Lutzoni F."/>
            <person name="Magnuson J."/>
            <person name="Mondo S."/>
            <person name="Nolan M."/>
            <person name="Ohm R."/>
            <person name="Pangilinan J."/>
            <person name="Park H.-J."/>
            <person name="Ramirez L."/>
            <person name="Alfaro M."/>
            <person name="Sun H."/>
            <person name="Tritt A."/>
            <person name="Yoshinaga Y."/>
            <person name="Zwiers L.-H."/>
            <person name="Turgeon B."/>
            <person name="Goodwin S."/>
            <person name="Spatafora J."/>
            <person name="Crous P."/>
            <person name="Grigoriev I."/>
        </authorList>
    </citation>
    <scope>NUCLEOTIDE SEQUENCE</scope>
    <source>
        <strain evidence="2">CBS 125425</strain>
    </source>
</reference>
<feature type="compositionally biased region" description="Polar residues" evidence="1">
    <location>
        <begin position="656"/>
        <end position="665"/>
    </location>
</feature>
<feature type="region of interest" description="Disordered" evidence="1">
    <location>
        <begin position="415"/>
        <end position="756"/>
    </location>
</feature>
<dbReference type="AlphaFoldDB" id="A0A9P4QYX6"/>
<feature type="region of interest" description="Disordered" evidence="1">
    <location>
        <begin position="774"/>
        <end position="850"/>
    </location>
</feature>
<comment type="caution">
    <text evidence="2">The sequence shown here is derived from an EMBL/GenBank/DDBJ whole genome shotgun (WGS) entry which is preliminary data.</text>
</comment>
<gene>
    <name evidence="2" type="ORF">EJ04DRAFT_175777</name>
</gene>
<proteinExistence type="predicted"/>
<feature type="compositionally biased region" description="Basic and acidic residues" evidence="1">
    <location>
        <begin position="156"/>
        <end position="167"/>
    </location>
</feature>
<sequence length="850" mass="93279">MWWNRRGKTSKLKEPAARQGSTRAAATEGDPSPLTTDGLRRTPSRRSSQRKRRSVTSMRHVDKKSSPVTTPAHKHHTFPQVSVEDITALPHSRRLQQSPHLRPISHDHAIPYNFQPNSQVSLPSARDRGKLQRPQSLRKRPAHESTPTRRKSSKRRKDDHLREEEIRAMSMPLPQKRPAGHSGGMLRRDSKKVKGGLNRHFDRPTSNISLPLEESIHSSMSGNSETRAYRVSAFAMFSPRPKIRYSVGSQYYYGTAGPSPTSQDKSESRKERRTATGNDGELEHQRSKRIDDLADTLDAGALREILERDKRRKEKKRKQEEDRLRRRLERRAEKQRIAEQGGTPATPRQTARGTVGLGIERPTSAMEDVRPTTPPPPQKLDTADLATKVGQNSQLPTPLDSPVDEPVVANAQAVRYSKASMPSPTATGHTRDPSDVSHMPALLSEIAAQDRPIESVEPPAVQDATASGSLHAVQSTDTAASKKGAGRRRSSEGRRMGLFASFFRRGKRSSQEPGARTTPSEASFSNTSRESMSKQPLPAHLVGPTQPIQIRRPSSVPHRTMSKFREDLPEFPLSPPDSRVQSPEAAAAGAAITHHQSLPAVGTDSSSPGFGRTDSPVSPGVPTQGLMSQSLASVDSEGSWLSGKPMQRRSNKSHIRSSVGSSTAIKRNEEFNASYEELGIPDDEYFKRLTPQPDERRRSGDLMARKASSTAMAAMDVAAESDDEGPPASQQPADEDENVVQSSVGRQPTIVHRQARVKSTEGLLSFYYNDKASEPAHNAGLHADTTEPESPTSDAEPALLQRAKSVDLGKNHVRHLSAGSAKLLDIPAKRGSMDQKRSSSSSQTAIPDTS</sequence>
<dbReference type="Proteomes" id="UP000799444">
    <property type="component" value="Unassembled WGS sequence"/>
</dbReference>
<evidence type="ECO:0000313" key="2">
    <source>
        <dbReference type="EMBL" id="KAF2736172.1"/>
    </source>
</evidence>
<name>A0A9P4QYX6_9PLEO</name>
<feature type="compositionally biased region" description="Basic residues" evidence="1">
    <location>
        <begin position="42"/>
        <end position="54"/>
    </location>
</feature>